<dbReference type="InParanoid" id="E8R0X7"/>
<dbReference type="InterPro" id="IPR013785">
    <property type="entry name" value="Aldolase_TIM"/>
</dbReference>
<dbReference type="AlphaFoldDB" id="E8R0X7"/>
<dbReference type="PANTHER" id="PTHR43656">
    <property type="entry name" value="BINDING OXIDOREDUCTASE, PUTATIVE (AFU_ORTHOLOGUE AFUA_2G08260)-RELATED"/>
    <property type="match status" value="1"/>
</dbReference>
<gene>
    <name evidence="4" type="ordered locus">Isop_1740</name>
</gene>
<dbReference type="HOGENOM" id="CLU_051501_0_0_0"/>
<dbReference type="Gene3D" id="3.20.20.70">
    <property type="entry name" value="Aldolase class I"/>
    <property type="match status" value="1"/>
</dbReference>
<dbReference type="InterPro" id="IPR051799">
    <property type="entry name" value="NADH_flavin_oxidoreductase"/>
</dbReference>
<evidence type="ECO:0000313" key="5">
    <source>
        <dbReference type="Proteomes" id="UP000008631"/>
    </source>
</evidence>
<dbReference type="KEGG" id="ipa:Isop_1740"/>
<dbReference type="OrthoDB" id="9772736at2"/>
<dbReference type="eggNOG" id="COG1902">
    <property type="taxonomic scope" value="Bacteria"/>
</dbReference>
<evidence type="ECO:0000256" key="2">
    <source>
        <dbReference type="ARBA" id="ARBA00023002"/>
    </source>
</evidence>
<name>E8R0X7_ISOPI</name>
<dbReference type="Pfam" id="PF00724">
    <property type="entry name" value="Oxidored_FMN"/>
    <property type="match status" value="1"/>
</dbReference>
<dbReference type="RefSeq" id="WP_013564611.1">
    <property type="nucleotide sequence ID" value="NC_014962.1"/>
</dbReference>
<feature type="domain" description="NADH:flavin oxidoreductase/NADH oxidase N-terminal" evidence="3">
    <location>
        <begin position="33"/>
        <end position="264"/>
    </location>
</feature>
<dbReference type="PANTHER" id="PTHR43656:SF2">
    <property type="entry name" value="BINDING OXIDOREDUCTASE, PUTATIVE (AFU_ORTHOLOGUE AFUA_2G08260)-RELATED"/>
    <property type="match status" value="1"/>
</dbReference>
<proteinExistence type="predicted"/>
<sequence>MARFFKYKTPEALSEDARNRGLEIRIQNDFEPLTRPVQVGNRIVGNRLAIQPMEGCDGDLDGRAGPLTLRRYQRFGSGGAKLIWVEACAVVPEGRANPRQLMISPAHVESLRAILDTIRQAHREAFGRDDDLLVGLQLTHSGRYSYKKPILAQHHPLLDARTYLDKATGRLVRPSDPLISDEELDRLQLHYTTAALLAYRIGFDFVDLKQCHGYLLNELLGARGRPGKYGGTFFNRTRFIRDVVMRIRREKPDALIATRLNLSDGLPYRHGGPDDQGIPEDYQSPYLCAWGVDESNPLKMDFDEPLELIAQLRELGVGLVNVTLGNPYANPHWGRPFEFPPTDGYESPEHPLEGVARHLVAAATVQRAFPDLALVGTGYSWLQEFAFHVGAAQVAAGDVTFMGYGRGALAQPDFAARILAGKPLERKRICRTFSYCTGLMRSKNNQYGQFPSGCPPFDKEVYGPIWDQAEFNPDRNRRTERPATVAAP</sequence>
<reference key="1">
    <citation type="submission" date="2010-11" db="EMBL/GenBank/DDBJ databases">
        <title>The complete sequence of chromosome of Isophaera pallida ATCC 43644.</title>
        <authorList>
            <consortium name="US DOE Joint Genome Institute (JGI-PGF)"/>
            <person name="Lucas S."/>
            <person name="Copeland A."/>
            <person name="Lapidus A."/>
            <person name="Bruce D."/>
            <person name="Goodwin L."/>
            <person name="Pitluck S."/>
            <person name="Kyrpides N."/>
            <person name="Mavromatis K."/>
            <person name="Pagani I."/>
            <person name="Ivanova N."/>
            <person name="Saunders E."/>
            <person name="Brettin T."/>
            <person name="Detter J.C."/>
            <person name="Han C."/>
            <person name="Tapia R."/>
            <person name="Land M."/>
            <person name="Hauser L."/>
            <person name="Markowitz V."/>
            <person name="Cheng J.-F."/>
            <person name="Hugenholtz P."/>
            <person name="Woyke T."/>
            <person name="Wu D."/>
            <person name="Eisen J.A."/>
        </authorList>
    </citation>
    <scope>NUCLEOTIDE SEQUENCE</scope>
    <source>
        <strain>ATCC 43644</strain>
    </source>
</reference>
<reference evidence="4 5" key="2">
    <citation type="journal article" date="2011" name="Stand. Genomic Sci.">
        <title>Complete genome sequence of Isosphaera pallida type strain (IS1B).</title>
        <authorList>
            <consortium name="US DOE Joint Genome Institute (JGI-PGF)"/>
            <person name="Goker M."/>
            <person name="Cleland D."/>
            <person name="Saunders E."/>
            <person name="Lapidus A."/>
            <person name="Nolan M."/>
            <person name="Lucas S."/>
            <person name="Hammon N."/>
            <person name="Deshpande S."/>
            <person name="Cheng J.F."/>
            <person name="Tapia R."/>
            <person name="Han C."/>
            <person name="Goodwin L."/>
            <person name="Pitluck S."/>
            <person name="Liolios K."/>
            <person name="Pagani I."/>
            <person name="Ivanova N."/>
            <person name="Mavromatis K."/>
            <person name="Pati A."/>
            <person name="Chen A."/>
            <person name="Palaniappan K."/>
            <person name="Land M."/>
            <person name="Hauser L."/>
            <person name="Chang Y.J."/>
            <person name="Jeffries C.D."/>
            <person name="Detter J.C."/>
            <person name="Beck B."/>
            <person name="Woyke T."/>
            <person name="Bristow J."/>
            <person name="Eisen J.A."/>
            <person name="Markowitz V."/>
            <person name="Hugenholtz P."/>
            <person name="Kyrpides N.C."/>
            <person name="Klenk H.P."/>
        </authorList>
    </citation>
    <scope>NUCLEOTIDE SEQUENCE [LARGE SCALE GENOMIC DNA]</scope>
    <source>
        <strain evidence="5">ATCC 43644 / DSM 9630 / IS1B</strain>
    </source>
</reference>
<dbReference type="GO" id="GO:0016491">
    <property type="term" value="F:oxidoreductase activity"/>
    <property type="evidence" value="ECO:0007669"/>
    <property type="project" value="UniProtKB-KW"/>
</dbReference>
<keyword evidence="1" id="KW-0285">Flavoprotein</keyword>
<organism evidence="4 5">
    <name type="scientific">Isosphaera pallida (strain ATCC 43644 / DSM 9630 / IS1B)</name>
    <dbReference type="NCBI Taxonomy" id="575540"/>
    <lineage>
        <taxon>Bacteria</taxon>
        <taxon>Pseudomonadati</taxon>
        <taxon>Planctomycetota</taxon>
        <taxon>Planctomycetia</taxon>
        <taxon>Isosphaerales</taxon>
        <taxon>Isosphaeraceae</taxon>
        <taxon>Isosphaera</taxon>
    </lineage>
</organism>
<dbReference type="STRING" id="575540.Isop_1740"/>
<dbReference type="GO" id="GO:0010181">
    <property type="term" value="F:FMN binding"/>
    <property type="evidence" value="ECO:0007669"/>
    <property type="project" value="InterPro"/>
</dbReference>
<dbReference type="InterPro" id="IPR001155">
    <property type="entry name" value="OxRdtase_FMN_N"/>
</dbReference>
<protein>
    <submittedName>
        <fullName evidence="4">NADH:flavin oxidoreductase/NADH oxidase</fullName>
    </submittedName>
</protein>
<keyword evidence="5" id="KW-1185">Reference proteome</keyword>
<evidence type="ECO:0000256" key="1">
    <source>
        <dbReference type="ARBA" id="ARBA00022630"/>
    </source>
</evidence>
<keyword evidence="2" id="KW-0560">Oxidoreductase</keyword>
<dbReference type="Proteomes" id="UP000008631">
    <property type="component" value="Chromosome"/>
</dbReference>
<evidence type="ECO:0000313" key="4">
    <source>
        <dbReference type="EMBL" id="ADV62323.1"/>
    </source>
</evidence>
<dbReference type="EMBL" id="CP002353">
    <property type="protein sequence ID" value="ADV62323.1"/>
    <property type="molecule type" value="Genomic_DNA"/>
</dbReference>
<dbReference type="SUPFAM" id="SSF51395">
    <property type="entry name" value="FMN-linked oxidoreductases"/>
    <property type="match status" value="1"/>
</dbReference>
<accession>E8R0X7</accession>
<evidence type="ECO:0000259" key="3">
    <source>
        <dbReference type="Pfam" id="PF00724"/>
    </source>
</evidence>